<keyword evidence="12" id="KW-0175">Coiled coil</keyword>
<protein>
    <recommendedName>
        <fullName evidence="4">histidine kinase</fullName>
        <ecNumber evidence="4">2.7.13.3</ecNumber>
    </recommendedName>
</protein>
<dbReference type="Pfam" id="PF02518">
    <property type="entry name" value="HATPase_c"/>
    <property type="match status" value="1"/>
</dbReference>
<dbReference type="PROSITE" id="PS50109">
    <property type="entry name" value="HIS_KIN"/>
    <property type="match status" value="1"/>
</dbReference>
<comment type="subcellular location">
    <subcellularLocation>
        <location evidence="2">Membrane</location>
        <topology evidence="2">Multi-pass membrane protein</topology>
    </subcellularLocation>
</comment>
<comment type="catalytic activity">
    <reaction evidence="1">
        <text>ATP + protein L-histidine = ADP + protein N-phospho-L-histidine.</text>
        <dbReference type="EC" id="2.7.13.3"/>
    </reaction>
</comment>
<dbReference type="CDD" id="cd00082">
    <property type="entry name" value="HisKA"/>
    <property type="match status" value="1"/>
</dbReference>
<gene>
    <name evidence="15" type="ORF">SAMN05421856_102115</name>
</gene>
<dbReference type="PANTHER" id="PTHR43711">
    <property type="entry name" value="TWO-COMPONENT HISTIDINE KINASE"/>
    <property type="match status" value="1"/>
</dbReference>
<reference evidence="16" key="1">
    <citation type="submission" date="2016-10" db="EMBL/GenBank/DDBJ databases">
        <authorList>
            <person name="Varghese N."/>
            <person name="Submissions S."/>
        </authorList>
    </citation>
    <scope>NUCLEOTIDE SEQUENCE [LARGE SCALE GENOMIC DNA]</scope>
    <source>
        <strain evidence="16">DSM 17453</strain>
    </source>
</reference>
<dbReference type="GO" id="GO:0000155">
    <property type="term" value="F:phosphorelay sensor kinase activity"/>
    <property type="evidence" value="ECO:0007669"/>
    <property type="project" value="InterPro"/>
</dbReference>
<organism evidence="15 16">
    <name type="scientific">Chryseobacterium taichungense</name>
    <dbReference type="NCBI Taxonomy" id="295069"/>
    <lineage>
        <taxon>Bacteria</taxon>
        <taxon>Pseudomonadati</taxon>
        <taxon>Bacteroidota</taxon>
        <taxon>Flavobacteriia</taxon>
        <taxon>Flavobacteriales</taxon>
        <taxon>Weeksellaceae</taxon>
        <taxon>Chryseobacterium group</taxon>
        <taxon>Chryseobacterium</taxon>
    </lineage>
</organism>
<evidence type="ECO:0000313" key="16">
    <source>
        <dbReference type="Proteomes" id="UP000199450"/>
    </source>
</evidence>
<dbReference type="STRING" id="295069.SAMN05421856_102115"/>
<dbReference type="InterPro" id="IPR018212">
    <property type="entry name" value="Na/solute_symporter_CS"/>
</dbReference>
<feature type="transmembrane region" description="Helical" evidence="13">
    <location>
        <begin position="65"/>
        <end position="83"/>
    </location>
</feature>
<dbReference type="CDD" id="cd00075">
    <property type="entry name" value="HATPase"/>
    <property type="match status" value="1"/>
</dbReference>
<keyword evidence="8" id="KW-0418">Kinase</keyword>
<dbReference type="PANTHER" id="PTHR43711:SF26">
    <property type="entry name" value="SENSOR HISTIDINE KINASE RCSC"/>
    <property type="match status" value="1"/>
</dbReference>
<dbReference type="InterPro" id="IPR004358">
    <property type="entry name" value="Sig_transdc_His_kin-like_C"/>
</dbReference>
<keyword evidence="10" id="KW-0902">Two-component regulatory system</keyword>
<feature type="transmembrane region" description="Helical" evidence="13">
    <location>
        <begin position="153"/>
        <end position="173"/>
    </location>
</feature>
<sequence length="911" mass="103403">MSSFALFTVVLFYLALLFLVAYLAEKKKSKLWINNPYIYALSLAVYCTAWTYYGSIGVAATSGLNYLPIYIGPIIIIPAWIYINTRIVRISRVNKISSLADFISLRYGNSRSFSAVITIVCLLAIVPYIGLQIKAISETFHLVTETPMSKNILTDNATFVVVLIALFSSYYGTRYVDASEKRLGIISAIALESFLKLFFIIILGLFVIYFVFDGFSDIYQKASQFKDFKEKNTFNGIEGAMNWMVLCMISGTAICILPRQFHTAIVENRQEKHIKTAIWFFPLYLLIFTIFIFPIAWGGRLIFDGQKVNPEFYSILIPQHFNNTLITVLVFLGGLSSCISMIIISAITLSIMLSNNLIIPYGLLGKFKSENEVQNTRNITNIRKFSIFALIIMAFAFYKYFILKTSLDSVGLISFVVIAQLAPSFFGAIFWRRGSYKGAIIGLLAGLIICYFGLIIPQYYFSYNQEFKGVLRDMYNAFDFFTIPYLGRIPQIFFWSLLVNTGLFGIISVSIKGNYRERNFAELYVDIDKYIQNHENAFIWRGTAYVSDIKNILERFLGKNKTEQALRIFNLKYNIDSQAETADSRFIKFSENLLAGRIGTASAKILIEGVTKEDKISLKEVLNILEESKENITLNKKLTEQSEELQKLSDDLRNANENLIIKDRQKDDFLDSVAHELRTPITAIRSAGEILADDDDIPPDIKKEFLNNIITESDRLSEIINDILYLDKLEHGEIALHIQENNIIETYKKALNPLLHLIHQKNIHLSEVNLLNHFLFEYDEARMIQLFQNILGNALKFTDEQGTIQTKLSDKENQLIIKIFNTGKHIPEEDLEMIFDKFYQSKNQNILKPTGSGLGLAICKKIVQAQGGTISAENSGLGVTFTIILPSRKIGDKNPKGSTTIAVGKTYGNKK</sequence>
<evidence type="ECO:0000256" key="13">
    <source>
        <dbReference type="SAM" id="Phobius"/>
    </source>
</evidence>
<evidence type="ECO:0000256" key="3">
    <source>
        <dbReference type="ARBA" id="ARBA00006434"/>
    </source>
</evidence>
<dbReference type="SUPFAM" id="SSF55874">
    <property type="entry name" value="ATPase domain of HSP90 chaperone/DNA topoisomerase II/histidine kinase"/>
    <property type="match status" value="1"/>
</dbReference>
<evidence type="ECO:0000256" key="1">
    <source>
        <dbReference type="ARBA" id="ARBA00000085"/>
    </source>
</evidence>
<feature type="transmembrane region" description="Helical" evidence="13">
    <location>
        <begin position="385"/>
        <end position="403"/>
    </location>
</feature>
<dbReference type="EC" id="2.7.13.3" evidence="4"/>
<dbReference type="AlphaFoldDB" id="A0A1H7X0K8"/>
<feature type="transmembrane region" description="Helical" evidence="13">
    <location>
        <begin position="438"/>
        <end position="461"/>
    </location>
</feature>
<keyword evidence="5" id="KW-0597">Phosphoprotein</keyword>
<accession>A0A1H7X0K8</accession>
<dbReference type="InterPro" id="IPR003594">
    <property type="entry name" value="HATPase_dom"/>
</dbReference>
<dbReference type="Proteomes" id="UP000199450">
    <property type="component" value="Unassembled WGS sequence"/>
</dbReference>
<name>A0A1H7X0K8_9FLAO</name>
<dbReference type="GO" id="GO:0016020">
    <property type="term" value="C:membrane"/>
    <property type="evidence" value="ECO:0007669"/>
    <property type="project" value="UniProtKB-SubCell"/>
</dbReference>
<keyword evidence="11 13" id="KW-0472">Membrane</keyword>
<dbReference type="PRINTS" id="PR00344">
    <property type="entry name" value="BCTRLSENSOR"/>
</dbReference>
<keyword evidence="16" id="KW-1185">Reference proteome</keyword>
<keyword evidence="9 13" id="KW-1133">Transmembrane helix</keyword>
<comment type="similarity">
    <text evidence="3">Belongs to the sodium:solute symporter (SSF) (TC 2.A.21) family.</text>
</comment>
<feature type="transmembrane region" description="Helical" evidence="13">
    <location>
        <begin position="6"/>
        <end position="24"/>
    </location>
</feature>
<dbReference type="GO" id="GO:0022857">
    <property type="term" value="F:transmembrane transporter activity"/>
    <property type="evidence" value="ECO:0007669"/>
    <property type="project" value="InterPro"/>
</dbReference>
<dbReference type="FunFam" id="1.10.287.130:FF:000001">
    <property type="entry name" value="Two-component sensor histidine kinase"/>
    <property type="match status" value="1"/>
</dbReference>
<feature type="transmembrane region" description="Helical" evidence="13">
    <location>
        <begin position="240"/>
        <end position="257"/>
    </location>
</feature>
<keyword evidence="7 13" id="KW-0812">Transmembrane</keyword>
<feature type="coiled-coil region" evidence="12">
    <location>
        <begin position="631"/>
        <end position="665"/>
    </location>
</feature>
<feature type="transmembrane region" description="Helical" evidence="13">
    <location>
        <begin position="113"/>
        <end position="133"/>
    </location>
</feature>
<dbReference type="InterPro" id="IPR003661">
    <property type="entry name" value="HisK_dim/P_dom"/>
</dbReference>
<dbReference type="EMBL" id="FOBV01000002">
    <property type="protein sequence ID" value="SEM27104.1"/>
    <property type="molecule type" value="Genomic_DNA"/>
</dbReference>
<feature type="transmembrane region" description="Helical" evidence="13">
    <location>
        <begin position="492"/>
        <end position="511"/>
    </location>
</feature>
<dbReference type="PROSITE" id="PS00457">
    <property type="entry name" value="NA_SOLUT_SYMP_2"/>
    <property type="match status" value="1"/>
</dbReference>
<evidence type="ECO:0000256" key="7">
    <source>
        <dbReference type="ARBA" id="ARBA00022692"/>
    </source>
</evidence>
<evidence type="ECO:0000256" key="5">
    <source>
        <dbReference type="ARBA" id="ARBA00022553"/>
    </source>
</evidence>
<dbReference type="Gene3D" id="1.10.287.130">
    <property type="match status" value="1"/>
</dbReference>
<dbReference type="InterPro" id="IPR001734">
    <property type="entry name" value="Na/solute_symporter"/>
</dbReference>
<dbReference type="Gene3D" id="1.20.1730.10">
    <property type="entry name" value="Sodium/glucose cotransporter"/>
    <property type="match status" value="1"/>
</dbReference>
<proteinExistence type="inferred from homology"/>
<dbReference type="SMART" id="SM00387">
    <property type="entry name" value="HATPase_c"/>
    <property type="match status" value="1"/>
</dbReference>
<feature type="transmembrane region" description="Helical" evidence="13">
    <location>
        <begin position="36"/>
        <end position="53"/>
    </location>
</feature>
<dbReference type="InterPro" id="IPR036097">
    <property type="entry name" value="HisK_dim/P_sf"/>
</dbReference>
<dbReference type="InterPro" id="IPR005467">
    <property type="entry name" value="His_kinase_dom"/>
</dbReference>
<dbReference type="RefSeq" id="WP_228400866.1">
    <property type="nucleotide sequence ID" value="NZ_FOBV01000002.1"/>
</dbReference>
<evidence type="ECO:0000259" key="14">
    <source>
        <dbReference type="PROSITE" id="PS50109"/>
    </source>
</evidence>
<evidence type="ECO:0000256" key="10">
    <source>
        <dbReference type="ARBA" id="ARBA00023012"/>
    </source>
</evidence>
<evidence type="ECO:0000256" key="11">
    <source>
        <dbReference type="ARBA" id="ARBA00023136"/>
    </source>
</evidence>
<feature type="transmembrane region" description="Helical" evidence="13">
    <location>
        <begin position="409"/>
        <end position="431"/>
    </location>
</feature>
<evidence type="ECO:0000256" key="4">
    <source>
        <dbReference type="ARBA" id="ARBA00012438"/>
    </source>
</evidence>
<evidence type="ECO:0000256" key="8">
    <source>
        <dbReference type="ARBA" id="ARBA00022777"/>
    </source>
</evidence>
<keyword evidence="6" id="KW-0808">Transferase</keyword>
<dbReference type="PROSITE" id="PS50283">
    <property type="entry name" value="NA_SOLUT_SYMP_3"/>
    <property type="match status" value="1"/>
</dbReference>
<dbReference type="Gene3D" id="3.30.565.10">
    <property type="entry name" value="Histidine kinase-like ATPase, C-terminal domain"/>
    <property type="match status" value="1"/>
</dbReference>
<dbReference type="InterPro" id="IPR036890">
    <property type="entry name" value="HATPase_C_sf"/>
</dbReference>
<evidence type="ECO:0000256" key="9">
    <source>
        <dbReference type="ARBA" id="ARBA00022989"/>
    </source>
</evidence>
<dbReference type="InterPro" id="IPR038377">
    <property type="entry name" value="Na/Glc_symporter_sf"/>
</dbReference>
<evidence type="ECO:0000256" key="6">
    <source>
        <dbReference type="ARBA" id="ARBA00022679"/>
    </source>
</evidence>
<feature type="transmembrane region" description="Helical" evidence="13">
    <location>
        <begin position="278"/>
        <end position="297"/>
    </location>
</feature>
<feature type="transmembrane region" description="Helical" evidence="13">
    <location>
        <begin position="194"/>
        <end position="212"/>
    </location>
</feature>
<dbReference type="InterPro" id="IPR050736">
    <property type="entry name" value="Sensor_HK_Regulatory"/>
</dbReference>
<evidence type="ECO:0000256" key="2">
    <source>
        <dbReference type="ARBA" id="ARBA00004141"/>
    </source>
</evidence>
<feature type="domain" description="Histidine kinase" evidence="14">
    <location>
        <begin position="672"/>
        <end position="889"/>
    </location>
</feature>
<evidence type="ECO:0000256" key="12">
    <source>
        <dbReference type="SAM" id="Coils"/>
    </source>
</evidence>
<dbReference type="SUPFAM" id="SSF47384">
    <property type="entry name" value="Homodimeric domain of signal transducing histidine kinase"/>
    <property type="match status" value="1"/>
</dbReference>
<dbReference type="Pfam" id="PF00512">
    <property type="entry name" value="HisKA"/>
    <property type="match status" value="1"/>
</dbReference>
<dbReference type="SMART" id="SM00388">
    <property type="entry name" value="HisKA"/>
    <property type="match status" value="1"/>
</dbReference>
<evidence type="ECO:0000313" key="15">
    <source>
        <dbReference type="EMBL" id="SEM27104.1"/>
    </source>
</evidence>